<feature type="region of interest" description="Disordered" evidence="1">
    <location>
        <begin position="385"/>
        <end position="435"/>
    </location>
</feature>
<dbReference type="InterPro" id="IPR050469">
    <property type="entry name" value="Diguanylate_Cyclase"/>
</dbReference>
<proteinExistence type="predicted"/>
<evidence type="ECO:0000313" key="4">
    <source>
        <dbReference type="Proteomes" id="UP001157034"/>
    </source>
</evidence>
<evidence type="ECO:0000313" key="3">
    <source>
        <dbReference type="EMBL" id="GMA94510.1"/>
    </source>
</evidence>
<dbReference type="RefSeq" id="WP_348534898.1">
    <property type="nucleotide sequence ID" value="NZ_BSVB01000001.1"/>
</dbReference>
<gene>
    <name evidence="3" type="ORF">GCM10025881_13340</name>
</gene>
<dbReference type="SUPFAM" id="SSF55073">
    <property type="entry name" value="Nucleotide cyclase"/>
    <property type="match status" value="1"/>
</dbReference>
<comment type="caution">
    <text evidence="3">The sequence shown here is derived from an EMBL/GenBank/DDBJ whole genome shotgun (WGS) entry which is preliminary data.</text>
</comment>
<sequence length="588" mass="63879">MRDVVPDAVPCGLVELDDQGAIVGANEVFRAWTGTVSVAGRLLTDFIDSIDPQRGLAAGDIVFLKNDDGMRRPVLVEGPLGAGIAVVFDATHRQAVEDGLLQTHALVRRTQNRLQLVIDASIAFSAATTEEELGQLLAETAARAYAAEESMVFLSDDGRLRQVAGTYPFAELDVGELLSIPALRRGEVVKIAGAEEAYAVAAPLGRAFVSAGVHSIIASPIWHEDDVLGVFVCFFLHPRGFDEQASPLASALSGQAGQVITSLRLQRALEHAATHDETTSLPNRRFLEEQLQLHERVDGLTAIFFVDLDGFKHVNDGHGHAVGDRLLREVGARLRSIVRGDHVVARYGGDEFVVVAEVPDPDAAAEIAERIRIRLAERYESIPAHLPSRRASGSPSLTPRPRSAPTSSSGSPTRRCTRRRTREATGCRPRSLRPSEAPSAIWRADPLCSNSGIRRVVRRRPDPGPRPGRCPVWSVEAPAMGRFTYDATLSVDFDDRVLAHLQAVIGAKLRRGESFMFTWTDDVALGSGHTAVWLNPTSSISFKYFGNRSPALNRRWIEQLMMSANSTTGLQVVPEPNGDAKGSELETP</sequence>
<dbReference type="Pfam" id="PF00990">
    <property type="entry name" value="GGDEF"/>
    <property type="match status" value="1"/>
</dbReference>
<dbReference type="Gene3D" id="3.30.450.40">
    <property type="match status" value="1"/>
</dbReference>
<dbReference type="SMART" id="SM00065">
    <property type="entry name" value="GAF"/>
    <property type="match status" value="1"/>
</dbReference>
<dbReference type="SUPFAM" id="SSF55781">
    <property type="entry name" value="GAF domain-like"/>
    <property type="match status" value="1"/>
</dbReference>
<name>A0ABQ6K664_9MICO</name>
<dbReference type="PANTHER" id="PTHR45138:SF9">
    <property type="entry name" value="DIGUANYLATE CYCLASE DGCM-RELATED"/>
    <property type="match status" value="1"/>
</dbReference>
<organism evidence="3 4">
    <name type="scientific">Pseudolysinimonas kribbensis</name>
    <dbReference type="NCBI Taxonomy" id="433641"/>
    <lineage>
        <taxon>Bacteria</taxon>
        <taxon>Bacillati</taxon>
        <taxon>Actinomycetota</taxon>
        <taxon>Actinomycetes</taxon>
        <taxon>Micrococcales</taxon>
        <taxon>Microbacteriaceae</taxon>
        <taxon>Pseudolysinimonas</taxon>
    </lineage>
</organism>
<feature type="region of interest" description="Disordered" evidence="1">
    <location>
        <begin position="569"/>
        <end position="588"/>
    </location>
</feature>
<dbReference type="CDD" id="cd01949">
    <property type="entry name" value="GGDEF"/>
    <property type="match status" value="1"/>
</dbReference>
<evidence type="ECO:0000256" key="1">
    <source>
        <dbReference type="SAM" id="MobiDB-lite"/>
    </source>
</evidence>
<accession>A0ABQ6K664</accession>
<dbReference type="Gene3D" id="3.30.70.270">
    <property type="match status" value="1"/>
</dbReference>
<dbReference type="EMBL" id="BSVB01000001">
    <property type="protein sequence ID" value="GMA94510.1"/>
    <property type="molecule type" value="Genomic_DNA"/>
</dbReference>
<dbReference type="SMART" id="SM00267">
    <property type="entry name" value="GGDEF"/>
    <property type="match status" value="1"/>
</dbReference>
<dbReference type="Pfam" id="PF13185">
    <property type="entry name" value="GAF_2"/>
    <property type="match status" value="1"/>
</dbReference>
<keyword evidence="4" id="KW-1185">Reference proteome</keyword>
<dbReference type="InterPro" id="IPR000160">
    <property type="entry name" value="GGDEF_dom"/>
</dbReference>
<dbReference type="PROSITE" id="PS50887">
    <property type="entry name" value="GGDEF"/>
    <property type="match status" value="1"/>
</dbReference>
<dbReference type="InterPro" id="IPR043128">
    <property type="entry name" value="Rev_trsase/Diguanyl_cyclase"/>
</dbReference>
<feature type="compositionally biased region" description="Low complexity" evidence="1">
    <location>
        <begin position="394"/>
        <end position="414"/>
    </location>
</feature>
<dbReference type="InterPro" id="IPR003018">
    <property type="entry name" value="GAF"/>
</dbReference>
<dbReference type="NCBIfam" id="TIGR00254">
    <property type="entry name" value="GGDEF"/>
    <property type="match status" value="1"/>
</dbReference>
<reference evidence="4" key="1">
    <citation type="journal article" date="2019" name="Int. J. Syst. Evol. Microbiol.">
        <title>The Global Catalogue of Microorganisms (GCM) 10K type strain sequencing project: providing services to taxonomists for standard genome sequencing and annotation.</title>
        <authorList>
            <consortium name="The Broad Institute Genomics Platform"/>
            <consortium name="The Broad Institute Genome Sequencing Center for Infectious Disease"/>
            <person name="Wu L."/>
            <person name="Ma J."/>
        </authorList>
    </citation>
    <scope>NUCLEOTIDE SEQUENCE [LARGE SCALE GENOMIC DNA]</scope>
    <source>
        <strain evidence="4">NBRC 108894</strain>
    </source>
</reference>
<dbReference type="InterPro" id="IPR029787">
    <property type="entry name" value="Nucleotide_cyclase"/>
</dbReference>
<dbReference type="InterPro" id="IPR029016">
    <property type="entry name" value="GAF-like_dom_sf"/>
</dbReference>
<dbReference type="PANTHER" id="PTHR45138">
    <property type="entry name" value="REGULATORY COMPONENTS OF SENSORY TRANSDUCTION SYSTEM"/>
    <property type="match status" value="1"/>
</dbReference>
<protein>
    <recommendedName>
        <fullName evidence="2">GGDEF domain-containing protein</fullName>
    </recommendedName>
</protein>
<evidence type="ECO:0000259" key="2">
    <source>
        <dbReference type="PROSITE" id="PS50887"/>
    </source>
</evidence>
<dbReference type="Proteomes" id="UP001157034">
    <property type="component" value="Unassembled WGS sequence"/>
</dbReference>
<dbReference type="Pfam" id="PF25355">
    <property type="entry name" value="DUF7882"/>
    <property type="match status" value="1"/>
</dbReference>
<feature type="domain" description="GGDEF" evidence="2">
    <location>
        <begin position="299"/>
        <end position="435"/>
    </location>
</feature>
<dbReference type="InterPro" id="IPR057204">
    <property type="entry name" value="DUF7882"/>
</dbReference>